<dbReference type="GO" id="GO:0003824">
    <property type="term" value="F:catalytic activity"/>
    <property type="evidence" value="ECO:0007669"/>
    <property type="project" value="InterPro"/>
</dbReference>
<dbReference type="InterPro" id="IPR014729">
    <property type="entry name" value="Rossmann-like_a/b/a_fold"/>
</dbReference>
<dbReference type="AlphaFoldDB" id="A0A455U4E1"/>
<accession>A0A455U4E1</accession>
<protein>
    <recommendedName>
        <fullName evidence="1">Phosphoadenosine phosphosulphate reductase domain-containing protein</fullName>
    </recommendedName>
</protein>
<evidence type="ECO:0000313" key="2">
    <source>
        <dbReference type="EMBL" id="BBI60970.1"/>
    </source>
</evidence>
<dbReference type="PANTHER" id="PTHR43196">
    <property type="entry name" value="SULFATE ADENYLYLTRANSFERASE SUBUNIT 2"/>
    <property type="match status" value="1"/>
</dbReference>
<organism evidence="2 3">
    <name type="scientific">Vreelandella sulfidaeris</name>
    <dbReference type="NCBI Taxonomy" id="115553"/>
    <lineage>
        <taxon>Bacteria</taxon>
        <taxon>Pseudomonadati</taxon>
        <taxon>Pseudomonadota</taxon>
        <taxon>Gammaproteobacteria</taxon>
        <taxon>Oceanospirillales</taxon>
        <taxon>Halomonadaceae</taxon>
        <taxon>Vreelandella</taxon>
    </lineage>
</organism>
<dbReference type="InterPro" id="IPR050128">
    <property type="entry name" value="Sulfate_adenylyltrnsfr_sub2"/>
</dbReference>
<dbReference type="KEGG" id="hsr:HSBAA_22760"/>
<reference evidence="2 3" key="1">
    <citation type="journal article" date="2019" name="Microbiol. Resour. Announc.">
        <title>Complete Genome Sequence of Halomonas sulfidaeris Strain Esulfide1 Isolated from a Metal Sulfide Rock at a Depth of 2,200 Meters, Obtained Using Nanopore Sequencing.</title>
        <authorList>
            <person name="Saito M."/>
            <person name="Nishigata A."/>
            <person name="Galipon J."/>
            <person name="Arakawa K."/>
        </authorList>
    </citation>
    <scope>NUCLEOTIDE SEQUENCE [LARGE SCALE GENOMIC DNA]</scope>
    <source>
        <strain evidence="2 3">ATCC BAA-803</strain>
    </source>
</reference>
<dbReference type="PANTHER" id="PTHR43196:SF1">
    <property type="entry name" value="SULFATE ADENYLYLTRANSFERASE SUBUNIT 2"/>
    <property type="match status" value="1"/>
</dbReference>
<evidence type="ECO:0000259" key="1">
    <source>
        <dbReference type="Pfam" id="PF01507"/>
    </source>
</evidence>
<dbReference type="Proteomes" id="UP000320231">
    <property type="component" value="Chromosome"/>
</dbReference>
<proteinExistence type="predicted"/>
<dbReference type="Gene3D" id="3.40.50.620">
    <property type="entry name" value="HUPs"/>
    <property type="match status" value="1"/>
</dbReference>
<dbReference type="SUPFAM" id="SSF52402">
    <property type="entry name" value="Adenine nucleotide alpha hydrolases-like"/>
    <property type="match status" value="1"/>
</dbReference>
<gene>
    <name evidence="2" type="ORF">HSBAA_22760</name>
</gene>
<dbReference type="EMBL" id="AP019514">
    <property type="protein sequence ID" value="BBI60970.1"/>
    <property type="molecule type" value="Genomic_DNA"/>
</dbReference>
<feature type="domain" description="Phosphoadenosine phosphosulphate reductase" evidence="1">
    <location>
        <begin position="1"/>
        <end position="75"/>
    </location>
</feature>
<evidence type="ECO:0000313" key="3">
    <source>
        <dbReference type="Proteomes" id="UP000320231"/>
    </source>
</evidence>
<name>A0A455U4E1_9GAMM</name>
<dbReference type="Pfam" id="PF01507">
    <property type="entry name" value="PAPS_reduct"/>
    <property type="match status" value="1"/>
</dbReference>
<sequence length="118" mass="13042">MIEFRNRMAAEAGMELIVHTNEEGRAANINPFDHGSAKYTDIMKTQALKQALDKYGFDAAARAETKRHRVRKSVFTRSVINIIAGTLRTSALSCGMCITPRLIKANQSVCFRSPIGPS</sequence>
<dbReference type="InterPro" id="IPR002500">
    <property type="entry name" value="PAPS_reduct_dom"/>
</dbReference>